<evidence type="ECO:0000313" key="2">
    <source>
        <dbReference type="EMBL" id="EEC56451.1"/>
    </source>
</evidence>
<dbReference type="AlphaFoldDB" id="B7AW60"/>
<dbReference type="EMBL" id="ABVQ01000037">
    <property type="protein sequence ID" value="EEC56451.1"/>
    <property type="molecule type" value="Genomic_DNA"/>
</dbReference>
<feature type="domain" description="Phospholipase C/D" evidence="1">
    <location>
        <begin position="11"/>
        <end position="135"/>
    </location>
</feature>
<comment type="caution">
    <text evidence="2">The sequence shown here is derived from an EMBL/GenBank/DDBJ whole genome shotgun (WGS) entry which is preliminary data.</text>
</comment>
<protein>
    <recommendedName>
        <fullName evidence="1">Phospholipase C/D domain-containing protein</fullName>
    </recommendedName>
</protein>
<name>B7AW60_9FIRM</name>
<reference evidence="2 3" key="2">
    <citation type="submission" date="2008-11" db="EMBL/GenBank/DDBJ databases">
        <authorList>
            <person name="Fulton L."/>
            <person name="Clifton S."/>
            <person name="Fulton B."/>
            <person name="Xu J."/>
            <person name="Minx P."/>
            <person name="Pepin K.H."/>
            <person name="Johnson M."/>
            <person name="Bhonagiri V."/>
            <person name="Nash W.E."/>
            <person name="Mardis E.R."/>
            <person name="Wilson R.K."/>
        </authorList>
    </citation>
    <scope>NUCLEOTIDE SEQUENCE [LARGE SCALE GENOMIC DNA]</scope>
    <source>
        <strain evidence="2 3">ATCC 43243</strain>
    </source>
</reference>
<reference evidence="2 3" key="1">
    <citation type="submission" date="2008-11" db="EMBL/GenBank/DDBJ databases">
        <title>Draft genome sequence of Bacteroides pectinophilus (ATCC 43243).</title>
        <authorList>
            <person name="Sudarsanam P."/>
            <person name="Ley R."/>
            <person name="Guruge J."/>
            <person name="Turnbaugh P.J."/>
            <person name="Mahowald M."/>
            <person name="Liep D."/>
            <person name="Gordon J."/>
        </authorList>
    </citation>
    <scope>NUCLEOTIDE SEQUENCE [LARGE SCALE GENOMIC DNA]</scope>
    <source>
        <strain evidence="2 3">ATCC 43243</strain>
    </source>
</reference>
<dbReference type="Pfam" id="PF00882">
    <property type="entry name" value="Zn_dep_PLPC"/>
    <property type="match status" value="1"/>
</dbReference>
<dbReference type="eggNOG" id="COG0770">
    <property type="taxonomic scope" value="Bacteria"/>
</dbReference>
<dbReference type="HOGENOM" id="CLU_064046_1_0_9"/>
<dbReference type="InterPro" id="IPR029002">
    <property type="entry name" value="PLPC/GPLD1"/>
</dbReference>
<dbReference type="STRING" id="483218.BACPEC_02960"/>
<evidence type="ECO:0000313" key="3">
    <source>
        <dbReference type="Proteomes" id="UP000003136"/>
    </source>
</evidence>
<evidence type="ECO:0000259" key="1">
    <source>
        <dbReference type="Pfam" id="PF00882"/>
    </source>
</evidence>
<gene>
    <name evidence="2" type="ORF">BACPEC_02960</name>
</gene>
<sequence>MENIMPSTYAHYRMGKELIKALSESRQTIIRNNIELYLIGLHGPDILFYYKPLKRNHVNSVGYGMHERSGREFFENAAKVIKAHHGDDAYKAYVYGVICHFSLDVMCHGYIDEKIQASGVSHAEIEVEFDRMLMLLDHLDPVRHVLTGHIVPSDYNSSVIHCFYNGIERREVKKALGGMIYNNSLLLAPSRIKRALIYLLLLVSGNYKEMHGLIVNYRKNSKCEDSNRQLMQLYKKAGKKAVMLIEEYDGYLDGTHPLNPIYNYTFGSKPGEACTDAPAGKKEGYKDAV</sequence>
<keyword evidence="3" id="KW-1185">Reference proteome</keyword>
<proteinExistence type="predicted"/>
<accession>B7AW60</accession>
<organism evidence="2 3">
    <name type="scientific">[Bacteroides] pectinophilus ATCC 43243</name>
    <dbReference type="NCBI Taxonomy" id="483218"/>
    <lineage>
        <taxon>Bacteria</taxon>
        <taxon>Bacillati</taxon>
        <taxon>Bacillota</taxon>
        <taxon>Clostridia</taxon>
        <taxon>Eubacteriales</taxon>
    </lineage>
</organism>
<dbReference type="Proteomes" id="UP000003136">
    <property type="component" value="Unassembled WGS sequence"/>
</dbReference>